<dbReference type="AlphaFoldDB" id="A0A1Q9LF35"/>
<dbReference type="STRING" id="1193682.BJP25_29000"/>
<protein>
    <recommendedName>
        <fullName evidence="7">Mce-associated membrane protein</fullName>
    </recommendedName>
</protein>
<keyword evidence="2 4" id="KW-0472">Membrane</keyword>
<feature type="transmembrane region" description="Helical" evidence="4">
    <location>
        <begin position="210"/>
        <end position="230"/>
    </location>
</feature>
<evidence type="ECO:0000256" key="4">
    <source>
        <dbReference type="SAM" id="Phobius"/>
    </source>
</evidence>
<proteinExistence type="predicted"/>
<keyword evidence="4" id="KW-1133">Transmembrane helix</keyword>
<evidence type="ECO:0008006" key="7">
    <source>
        <dbReference type="Google" id="ProtNLM"/>
    </source>
</evidence>
<feature type="compositionally biased region" description="Low complexity" evidence="3">
    <location>
        <begin position="16"/>
        <end position="33"/>
    </location>
</feature>
<keyword evidence="4" id="KW-0812">Transmembrane</keyword>
<gene>
    <name evidence="5" type="ORF">BJP25_29000</name>
</gene>
<comment type="subcellular location">
    <subcellularLocation>
        <location evidence="1">Membrane</location>
    </subcellularLocation>
</comment>
<evidence type="ECO:0000313" key="5">
    <source>
        <dbReference type="EMBL" id="OLR90652.1"/>
    </source>
</evidence>
<evidence type="ECO:0000313" key="6">
    <source>
        <dbReference type="Proteomes" id="UP000186040"/>
    </source>
</evidence>
<reference evidence="5 6" key="1">
    <citation type="submission" date="2016-10" db="EMBL/GenBank/DDBJ databases">
        <title>The Draft Genome Sequence of Actinokineospora bangkokensis 44EHWT reveals the biosynthetic pathway of antifungal compounds Thailandins with unusual extender unit butylmalonyl-CoA.</title>
        <authorList>
            <person name="Greule A."/>
            <person name="Intra B."/>
            <person name="Flemming S."/>
            <person name="Rommel M.G."/>
            <person name="Panbangred W."/>
            <person name="Bechthold A."/>
        </authorList>
    </citation>
    <scope>NUCLEOTIDE SEQUENCE [LARGE SCALE GENOMIC DNA]</scope>
    <source>
        <strain evidence="5 6">44EHW</strain>
    </source>
</reference>
<sequence>MTTPPRRRPSLPTGQPLRRTGRAAGLRRPGTPADAGTPQDTGVGQDTDERAGTAPVEQAPSAPAPADDRADLVRDGVVGTSTDQDEDTAEQEAAEAAAEQDAADRRAREVEQAAAAAAAKTTKTSKTTGSKAPTTDDADAEDAEDSVDADDEVAAPAAAPKPRPRPAARRPAGKRRSTGTLVGDEPRGGRRRPAARPAPATRTAPARPGLNLAIVLAVVALITAGLAFWFKVKADALTTGADTDNSAITDVASTEQVKNQVRTAIEKVFTYDYTNLAATQEAVKANLDQAALCDYNAIFGQVQQAAPAQQLKLTSQVRDVGVVSLRGSDAELLVFVDQTVVRGATVGQAQAGTSAGGAQLAVRAHLDGGVWKITAFDTLGQSGAAQQQAAGC</sequence>
<feature type="compositionally biased region" description="Low complexity" evidence="3">
    <location>
        <begin position="112"/>
        <end position="135"/>
    </location>
</feature>
<dbReference type="EMBL" id="MKQR01000026">
    <property type="protein sequence ID" value="OLR90652.1"/>
    <property type="molecule type" value="Genomic_DNA"/>
</dbReference>
<keyword evidence="6" id="KW-1185">Reference proteome</keyword>
<evidence type="ECO:0000256" key="1">
    <source>
        <dbReference type="ARBA" id="ARBA00004370"/>
    </source>
</evidence>
<dbReference type="GO" id="GO:0016020">
    <property type="term" value="C:membrane"/>
    <property type="evidence" value="ECO:0007669"/>
    <property type="project" value="UniProtKB-SubCell"/>
</dbReference>
<dbReference type="Proteomes" id="UP000186040">
    <property type="component" value="Unassembled WGS sequence"/>
</dbReference>
<feature type="compositionally biased region" description="Low complexity" evidence="3">
    <location>
        <begin position="195"/>
        <end position="205"/>
    </location>
</feature>
<dbReference type="PANTHER" id="PTHR37042">
    <property type="entry name" value="OUTER MEMBRANE PROTEIN RV1973"/>
    <property type="match status" value="1"/>
</dbReference>
<evidence type="ECO:0000256" key="2">
    <source>
        <dbReference type="ARBA" id="ARBA00023136"/>
    </source>
</evidence>
<name>A0A1Q9LF35_9PSEU</name>
<comment type="caution">
    <text evidence="5">The sequence shown here is derived from an EMBL/GenBank/DDBJ whole genome shotgun (WGS) entry which is preliminary data.</text>
</comment>
<feature type="compositionally biased region" description="Acidic residues" evidence="3">
    <location>
        <begin position="136"/>
        <end position="153"/>
    </location>
</feature>
<feature type="compositionally biased region" description="Basic and acidic residues" evidence="3">
    <location>
        <begin position="102"/>
        <end position="111"/>
    </location>
</feature>
<accession>A0A1Q9LF35</accession>
<feature type="compositionally biased region" description="Basic residues" evidence="3">
    <location>
        <begin position="162"/>
        <end position="177"/>
    </location>
</feature>
<evidence type="ECO:0000256" key="3">
    <source>
        <dbReference type="SAM" id="MobiDB-lite"/>
    </source>
</evidence>
<dbReference type="RefSeq" id="WP_075977320.1">
    <property type="nucleotide sequence ID" value="NZ_MKQR01000026.1"/>
</dbReference>
<feature type="region of interest" description="Disordered" evidence="3">
    <location>
        <begin position="1"/>
        <end position="205"/>
    </location>
</feature>
<organism evidence="5 6">
    <name type="scientific">Actinokineospora bangkokensis</name>
    <dbReference type="NCBI Taxonomy" id="1193682"/>
    <lineage>
        <taxon>Bacteria</taxon>
        <taxon>Bacillati</taxon>
        <taxon>Actinomycetota</taxon>
        <taxon>Actinomycetes</taxon>
        <taxon>Pseudonocardiales</taxon>
        <taxon>Pseudonocardiaceae</taxon>
        <taxon>Actinokineospora</taxon>
    </lineage>
</organism>
<dbReference type="PANTHER" id="PTHR37042:SF4">
    <property type="entry name" value="OUTER MEMBRANE PROTEIN RV1973"/>
    <property type="match status" value="1"/>
</dbReference>
<feature type="compositionally biased region" description="Acidic residues" evidence="3">
    <location>
        <begin position="83"/>
        <end position="93"/>
    </location>
</feature>
<dbReference type="OrthoDB" id="5192320at2"/>